<organism evidence="1 2">
    <name type="scientific">Thermobispora bispora (strain ATCC 19993 / DSM 43833 / CBS 139.67 / JCM 10125 / KCTC 9307 / NBRC 14880 / R51)</name>
    <dbReference type="NCBI Taxonomy" id="469371"/>
    <lineage>
        <taxon>Bacteria</taxon>
        <taxon>Bacillati</taxon>
        <taxon>Actinomycetota</taxon>
        <taxon>Actinomycetes</taxon>
        <taxon>Streptosporangiales</taxon>
        <taxon>Streptosporangiaceae</taxon>
        <taxon>Thermobispora</taxon>
    </lineage>
</organism>
<dbReference type="KEGG" id="tbi:Tbis_2962"/>
<dbReference type="Proteomes" id="UP000006640">
    <property type="component" value="Chromosome"/>
</dbReference>
<accession>D6Y7E9</accession>
<dbReference type="HOGENOM" id="CLU_2940307_0_0_11"/>
<reference evidence="1 2" key="1">
    <citation type="submission" date="2010-01" db="EMBL/GenBank/DDBJ databases">
        <title>The complete genome of Thermobispora bispora DSM 43833.</title>
        <authorList>
            <consortium name="US DOE Joint Genome Institute (JGI-PGF)"/>
            <person name="Lucas S."/>
            <person name="Copeland A."/>
            <person name="Lapidus A."/>
            <person name="Glavina del Rio T."/>
            <person name="Dalin E."/>
            <person name="Tice H."/>
            <person name="Bruce D."/>
            <person name="Goodwin L."/>
            <person name="Pitluck S."/>
            <person name="Kyrpides N."/>
            <person name="Mavromatis K."/>
            <person name="Ivanova N."/>
            <person name="Mikhailova N."/>
            <person name="Chertkov O."/>
            <person name="Brettin T."/>
            <person name="Detter J.C."/>
            <person name="Han C."/>
            <person name="Larimer F."/>
            <person name="Land M."/>
            <person name="Hauser L."/>
            <person name="Markowitz V."/>
            <person name="Cheng J.-F."/>
            <person name="Hugenholtz P."/>
            <person name="Woyke T."/>
            <person name="Wu D."/>
            <person name="Jando M."/>
            <person name="Schneider S."/>
            <person name="Klenk H.-P."/>
            <person name="Eisen J.A."/>
        </authorList>
    </citation>
    <scope>NUCLEOTIDE SEQUENCE [LARGE SCALE GENOMIC DNA]</scope>
    <source>
        <strain evidence="2">ATCC 19993 / DSM 43833 / CBS 139.67 / JCM 10125 / KCTC 9307 / NBRC 14880 / R51</strain>
    </source>
</reference>
<gene>
    <name evidence="1" type="ordered locus">Tbis_2962</name>
</gene>
<dbReference type="RefSeq" id="WP_013133193.1">
    <property type="nucleotide sequence ID" value="NC_014165.1"/>
</dbReference>
<name>D6Y7E9_THEBD</name>
<evidence type="ECO:0000313" key="1">
    <source>
        <dbReference type="EMBL" id="ADG89660.1"/>
    </source>
</evidence>
<proteinExistence type="predicted"/>
<keyword evidence="2" id="KW-1185">Reference proteome</keyword>
<protein>
    <submittedName>
        <fullName evidence="1">Uncharacterized protein</fullName>
    </submittedName>
</protein>
<dbReference type="AlphaFoldDB" id="D6Y7E9"/>
<evidence type="ECO:0000313" key="2">
    <source>
        <dbReference type="Proteomes" id="UP000006640"/>
    </source>
</evidence>
<dbReference type="EMBL" id="CP001874">
    <property type="protein sequence ID" value="ADG89660.1"/>
    <property type="molecule type" value="Genomic_DNA"/>
</dbReference>
<sequence>MYGSWIAPPHVLHELSDDRIRALRREAEEQRIVSRLVAAQRARRQVERAARRLDRALSRL</sequence>